<organism evidence="1 2">
    <name type="scientific">Hymenobacter algoricola</name>
    <dbReference type="NCBI Taxonomy" id="486267"/>
    <lineage>
        <taxon>Bacteria</taxon>
        <taxon>Pseudomonadati</taxon>
        <taxon>Bacteroidota</taxon>
        <taxon>Cytophagia</taxon>
        <taxon>Cytophagales</taxon>
        <taxon>Hymenobacteraceae</taxon>
        <taxon>Hymenobacter</taxon>
    </lineage>
</organism>
<dbReference type="Proteomes" id="UP001499909">
    <property type="component" value="Unassembled WGS sequence"/>
</dbReference>
<dbReference type="RefSeq" id="WP_345111556.1">
    <property type="nucleotide sequence ID" value="NZ_BAABDH010000020.1"/>
</dbReference>
<evidence type="ECO:0000313" key="1">
    <source>
        <dbReference type="EMBL" id="GAA3928266.1"/>
    </source>
</evidence>
<proteinExistence type="predicted"/>
<gene>
    <name evidence="1" type="ORF">GCM10022406_12350</name>
</gene>
<dbReference type="EMBL" id="BAABDH010000020">
    <property type="protein sequence ID" value="GAA3928266.1"/>
    <property type="molecule type" value="Genomic_DNA"/>
</dbReference>
<reference evidence="2" key="1">
    <citation type="journal article" date="2019" name="Int. J. Syst. Evol. Microbiol.">
        <title>The Global Catalogue of Microorganisms (GCM) 10K type strain sequencing project: providing services to taxonomists for standard genome sequencing and annotation.</title>
        <authorList>
            <consortium name="The Broad Institute Genomics Platform"/>
            <consortium name="The Broad Institute Genome Sequencing Center for Infectious Disease"/>
            <person name="Wu L."/>
            <person name="Ma J."/>
        </authorList>
    </citation>
    <scope>NUCLEOTIDE SEQUENCE [LARGE SCALE GENOMIC DNA]</scope>
    <source>
        <strain evidence="2">JCM 17214</strain>
    </source>
</reference>
<comment type="caution">
    <text evidence="1">The sequence shown here is derived from an EMBL/GenBank/DDBJ whole genome shotgun (WGS) entry which is preliminary data.</text>
</comment>
<evidence type="ECO:0000313" key="2">
    <source>
        <dbReference type="Proteomes" id="UP001499909"/>
    </source>
</evidence>
<keyword evidence="2" id="KW-1185">Reference proteome</keyword>
<accession>A0ABP7MR75</accession>
<sequence>MPVELLLDSSDEDLLDAVRVWVRLLEQEYYHEAFAYTHQDPYHEWTPELMRNVIYGYGIPELEPGEPLYKVTSVDAVVESNDKPSAEVTFHMPREHHMEGT</sequence>
<name>A0ABP7MR75_9BACT</name>
<protein>
    <submittedName>
        <fullName evidence="1">Uncharacterized protein</fullName>
    </submittedName>
</protein>